<evidence type="ECO:0000256" key="1">
    <source>
        <dbReference type="SAM" id="MobiDB-lite"/>
    </source>
</evidence>
<name>A0A3A3A915_9EURO</name>
<evidence type="ECO:0000313" key="3">
    <source>
        <dbReference type="Proteomes" id="UP000266188"/>
    </source>
</evidence>
<protein>
    <submittedName>
        <fullName evidence="2">Uncharacterized protein</fullName>
    </submittedName>
</protein>
<dbReference type="AlphaFoldDB" id="A0A3A3A915"/>
<sequence>MTDETLLNDDEPDYQIMASKSSKSSPSKESKKVICDCPEHQAKTWKWRMAGQIQKGGTRWFDD</sequence>
<reference evidence="3" key="1">
    <citation type="submission" date="2017-02" db="EMBL/GenBank/DDBJ databases">
        <authorList>
            <person name="Tafer H."/>
            <person name="Lopandic K."/>
        </authorList>
    </citation>
    <scope>NUCLEOTIDE SEQUENCE [LARGE SCALE GENOMIC DNA]</scope>
    <source>
        <strain evidence="3">CBS 366.77</strain>
    </source>
</reference>
<feature type="region of interest" description="Disordered" evidence="1">
    <location>
        <begin position="1"/>
        <end position="33"/>
    </location>
</feature>
<dbReference type="EMBL" id="MVGC01000021">
    <property type="protein sequence ID" value="RJE26475.1"/>
    <property type="molecule type" value="Genomic_DNA"/>
</dbReference>
<evidence type="ECO:0000313" key="2">
    <source>
        <dbReference type="EMBL" id="RJE26475.1"/>
    </source>
</evidence>
<gene>
    <name evidence="2" type="ORF">PHISCL_01185</name>
</gene>
<accession>A0A3A3A915</accession>
<organism evidence="2 3">
    <name type="scientific">Aspergillus sclerotialis</name>
    <dbReference type="NCBI Taxonomy" id="2070753"/>
    <lineage>
        <taxon>Eukaryota</taxon>
        <taxon>Fungi</taxon>
        <taxon>Dikarya</taxon>
        <taxon>Ascomycota</taxon>
        <taxon>Pezizomycotina</taxon>
        <taxon>Eurotiomycetes</taxon>
        <taxon>Eurotiomycetidae</taxon>
        <taxon>Eurotiales</taxon>
        <taxon>Aspergillaceae</taxon>
        <taxon>Aspergillus</taxon>
        <taxon>Aspergillus subgen. Polypaecilum</taxon>
    </lineage>
</organism>
<proteinExistence type="predicted"/>
<keyword evidence="3" id="KW-1185">Reference proteome</keyword>
<comment type="caution">
    <text evidence="2">The sequence shown here is derived from an EMBL/GenBank/DDBJ whole genome shotgun (WGS) entry which is preliminary data.</text>
</comment>
<feature type="compositionally biased region" description="Acidic residues" evidence="1">
    <location>
        <begin position="1"/>
        <end position="13"/>
    </location>
</feature>
<dbReference type="Proteomes" id="UP000266188">
    <property type="component" value="Unassembled WGS sequence"/>
</dbReference>